<keyword evidence="1" id="KW-0328">Glycosyltransferase</keyword>
<keyword evidence="5" id="KW-1185">Reference proteome</keyword>
<dbReference type="GO" id="GO:1901137">
    <property type="term" value="P:carbohydrate derivative biosynthetic process"/>
    <property type="evidence" value="ECO:0007669"/>
    <property type="project" value="UniProtKB-ARBA"/>
</dbReference>
<evidence type="ECO:0000256" key="1">
    <source>
        <dbReference type="ARBA" id="ARBA00022676"/>
    </source>
</evidence>
<dbReference type="EMBL" id="FMHY01000002">
    <property type="protein sequence ID" value="SCL48613.1"/>
    <property type="molecule type" value="Genomic_DNA"/>
</dbReference>
<evidence type="ECO:0000313" key="4">
    <source>
        <dbReference type="EMBL" id="SCL48613.1"/>
    </source>
</evidence>
<reference evidence="5" key="1">
    <citation type="submission" date="2016-06" db="EMBL/GenBank/DDBJ databases">
        <authorList>
            <person name="Varghese N."/>
            <person name="Submissions Spin"/>
        </authorList>
    </citation>
    <scope>NUCLEOTIDE SEQUENCE [LARGE SCALE GENOMIC DNA]</scope>
    <source>
        <strain evidence="5">DSM 44814</strain>
    </source>
</reference>
<dbReference type="InterPro" id="IPR028098">
    <property type="entry name" value="Glyco_trans_4-like_N"/>
</dbReference>
<dbReference type="Gene3D" id="3.40.50.2000">
    <property type="entry name" value="Glycogen Phosphorylase B"/>
    <property type="match status" value="2"/>
</dbReference>
<sequence length="467" mass="51888">MPIRAKGRRPRALYLSFYFPPSRASGVYRSLAAANHLTARGWDVTVFAAPLRFLKDAVGSLDEKLADAVNERIRVERPGLNQFIWERDVRKYSRFRQLLPVTARNLYQFGQRMFPEHYASWAWASVRKALRLHTRRRFDVIVATGNPFASFAAAWLIHRLTGVPYVLDYRDSWTLDLFAEKPAYPAGHPVWAWEKRVLSSASAVLFVNEALRSWHAERYPQVAERMMVVPNGWDPDLLAEPEPVGPSGAGDAAPTRTAAGLRFSYVGTVTEAQPVEEMVEAFRLARRHPDLASATLDIFGHLGFFQGSQMKLLDRLGLDPGVERPANPETGVRYRGPVSKTEVARAYAESDVLVFLVGGARYVTSGKIFEYMASGRPIVSVHAPGIAATEVLTGYPLWFNADSLDPEQIAQSMIAAGKLAQDMTPELRAAARRHAETYARSAVLAPLEAKLRVLAGAADRTGEGVDR</sequence>
<dbReference type="STRING" id="227316.GA0070604_1738"/>
<protein>
    <submittedName>
        <fullName evidence="4">Glycosyltransferase involved in cell wall bisynthesis</fullName>
    </submittedName>
</protein>
<feature type="domain" description="Glycosyltransferase subfamily 4-like N-terminal" evidence="3">
    <location>
        <begin position="32"/>
        <end position="232"/>
    </location>
</feature>
<proteinExistence type="predicted"/>
<dbReference type="AlphaFoldDB" id="A0A1C6U3W7"/>
<gene>
    <name evidence="4" type="ORF">GA0070604_1738</name>
</gene>
<dbReference type="Pfam" id="PF13579">
    <property type="entry name" value="Glyco_trans_4_4"/>
    <property type="match status" value="1"/>
</dbReference>
<evidence type="ECO:0000313" key="5">
    <source>
        <dbReference type="Proteomes" id="UP000199696"/>
    </source>
</evidence>
<accession>A0A1C6U3W7</accession>
<dbReference type="PANTHER" id="PTHR45947">
    <property type="entry name" value="SULFOQUINOVOSYL TRANSFERASE SQD2"/>
    <property type="match status" value="1"/>
</dbReference>
<dbReference type="RefSeq" id="WP_091117059.1">
    <property type="nucleotide sequence ID" value="NZ_FMHY01000002.1"/>
</dbReference>
<dbReference type="Pfam" id="PF13692">
    <property type="entry name" value="Glyco_trans_1_4"/>
    <property type="match status" value="1"/>
</dbReference>
<dbReference type="SUPFAM" id="SSF53756">
    <property type="entry name" value="UDP-Glycosyltransferase/glycogen phosphorylase"/>
    <property type="match status" value="1"/>
</dbReference>
<keyword evidence="2 4" id="KW-0808">Transferase</keyword>
<dbReference type="GO" id="GO:0016757">
    <property type="term" value="F:glycosyltransferase activity"/>
    <property type="evidence" value="ECO:0007669"/>
    <property type="project" value="UniProtKB-KW"/>
</dbReference>
<name>A0A1C6U3W7_9ACTN</name>
<evidence type="ECO:0000259" key="3">
    <source>
        <dbReference type="Pfam" id="PF13579"/>
    </source>
</evidence>
<dbReference type="PANTHER" id="PTHR45947:SF3">
    <property type="entry name" value="SULFOQUINOVOSYL TRANSFERASE SQD2"/>
    <property type="match status" value="1"/>
</dbReference>
<dbReference type="OrthoDB" id="9794575at2"/>
<dbReference type="Proteomes" id="UP000199696">
    <property type="component" value="Unassembled WGS sequence"/>
</dbReference>
<dbReference type="InterPro" id="IPR050194">
    <property type="entry name" value="Glycosyltransferase_grp1"/>
</dbReference>
<evidence type="ECO:0000256" key="2">
    <source>
        <dbReference type="ARBA" id="ARBA00022679"/>
    </source>
</evidence>
<organism evidence="4 5">
    <name type="scientific">Micromonospora eburnea</name>
    <dbReference type="NCBI Taxonomy" id="227316"/>
    <lineage>
        <taxon>Bacteria</taxon>
        <taxon>Bacillati</taxon>
        <taxon>Actinomycetota</taxon>
        <taxon>Actinomycetes</taxon>
        <taxon>Micromonosporales</taxon>
        <taxon>Micromonosporaceae</taxon>
        <taxon>Micromonospora</taxon>
    </lineage>
</organism>